<organism evidence="8 9">
    <name type="scientific">Bifidobacterium vespertilionis</name>
    <dbReference type="NCBI Taxonomy" id="2562524"/>
    <lineage>
        <taxon>Bacteria</taxon>
        <taxon>Bacillati</taxon>
        <taxon>Actinomycetota</taxon>
        <taxon>Actinomycetes</taxon>
        <taxon>Bifidobacteriales</taxon>
        <taxon>Bifidobacteriaceae</taxon>
        <taxon>Bifidobacterium</taxon>
    </lineage>
</organism>
<dbReference type="Gene3D" id="2.60.40.1760">
    <property type="entry name" value="glycosyl hydrolase (family 31)"/>
    <property type="match status" value="1"/>
</dbReference>
<feature type="region of interest" description="Disordered" evidence="3">
    <location>
        <begin position="1"/>
        <end position="35"/>
    </location>
</feature>
<dbReference type="GO" id="GO:0004553">
    <property type="term" value="F:hydrolase activity, hydrolyzing O-glycosyl compounds"/>
    <property type="evidence" value="ECO:0007669"/>
    <property type="project" value="InterPro"/>
</dbReference>
<dbReference type="GO" id="GO:0030246">
    <property type="term" value="F:carbohydrate binding"/>
    <property type="evidence" value="ECO:0007669"/>
    <property type="project" value="InterPro"/>
</dbReference>
<evidence type="ECO:0000313" key="9">
    <source>
        <dbReference type="Proteomes" id="UP000345527"/>
    </source>
</evidence>
<dbReference type="Proteomes" id="UP000374630">
    <property type="component" value="Unassembled WGS sequence"/>
</dbReference>
<dbReference type="SUPFAM" id="SSF51445">
    <property type="entry name" value="(Trans)glycosidases"/>
    <property type="match status" value="1"/>
</dbReference>
<dbReference type="InterPro" id="IPR051816">
    <property type="entry name" value="Glycosyl_Hydrolase_31"/>
</dbReference>
<feature type="domain" description="Glycoside hydrolase family 31 N-terminal" evidence="5">
    <location>
        <begin position="81"/>
        <end position="266"/>
    </location>
</feature>
<comment type="caution">
    <text evidence="8">The sequence shown here is derived from an EMBL/GenBank/DDBJ whole genome shotgun (WGS) entry which is preliminary data.</text>
</comment>
<evidence type="ECO:0000313" key="10">
    <source>
        <dbReference type="Proteomes" id="UP000374630"/>
    </source>
</evidence>
<evidence type="ECO:0000259" key="4">
    <source>
        <dbReference type="Pfam" id="PF01055"/>
    </source>
</evidence>
<dbReference type="SUPFAM" id="SSF74650">
    <property type="entry name" value="Galactose mutarotase-like"/>
    <property type="match status" value="1"/>
</dbReference>
<dbReference type="GO" id="GO:0005975">
    <property type="term" value="P:carbohydrate metabolic process"/>
    <property type="evidence" value="ECO:0007669"/>
    <property type="project" value="InterPro"/>
</dbReference>
<dbReference type="InterPro" id="IPR025887">
    <property type="entry name" value="Glyco_hydro_31_N_dom"/>
</dbReference>
<gene>
    <name evidence="8" type="ORF">EM848_03450</name>
    <name evidence="7" type="ORF">EMO90_07200</name>
</gene>
<dbReference type="SUPFAM" id="SSF51011">
    <property type="entry name" value="Glycosyl hydrolase domain"/>
    <property type="match status" value="1"/>
</dbReference>
<evidence type="ECO:0000313" key="7">
    <source>
        <dbReference type="EMBL" id="KAA8820209.1"/>
    </source>
</evidence>
<reference evidence="9 10" key="1">
    <citation type="journal article" date="2019" name="Syst. Appl. Microbiol.">
        <title>Characterization of Bifidobacterium species in feaces of the Egyptian fruit bat: Description of B. vespertilionis sp. nov. and B. rousetti sp. nov.</title>
        <authorList>
            <person name="Modesto M."/>
            <person name="Satti M."/>
            <person name="Watanabe K."/>
            <person name="Puglisi E."/>
            <person name="Morelli L."/>
            <person name="Huang C.-H."/>
            <person name="Liou J.-S."/>
            <person name="Miyashita M."/>
            <person name="Tamura T."/>
            <person name="Saito S."/>
            <person name="Mori K."/>
            <person name="Huang L."/>
            <person name="Sciavilla P."/>
            <person name="Sandri C."/>
            <person name="Spiezio C."/>
            <person name="Vitali F."/>
            <person name="Cavalieri D."/>
            <person name="Perpetuini G."/>
            <person name="Tofalo R."/>
            <person name="Bonetti A."/>
            <person name="Arita M."/>
            <person name="Mattarelli P."/>
        </authorList>
    </citation>
    <scope>NUCLEOTIDE SEQUENCE [LARGE SCALE GENOMIC DNA]</scope>
    <source>
        <strain evidence="7 10">RST16</strain>
        <strain evidence="8 9">RST8</strain>
    </source>
</reference>
<keyword evidence="10" id="KW-1185">Reference proteome</keyword>
<evidence type="ECO:0000256" key="1">
    <source>
        <dbReference type="ARBA" id="ARBA00007806"/>
    </source>
</evidence>
<dbReference type="InterPro" id="IPR000322">
    <property type="entry name" value="Glyco_hydro_31_TIM"/>
</dbReference>
<dbReference type="InterPro" id="IPR013780">
    <property type="entry name" value="Glyco_hydro_b"/>
</dbReference>
<evidence type="ECO:0000313" key="8">
    <source>
        <dbReference type="EMBL" id="KAA8823866.1"/>
    </source>
</evidence>
<dbReference type="Proteomes" id="UP000345527">
    <property type="component" value="Unassembled WGS sequence"/>
</dbReference>
<dbReference type="Gene3D" id="2.60.40.1180">
    <property type="entry name" value="Golgi alpha-mannosidase II"/>
    <property type="match status" value="1"/>
</dbReference>
<dbReference type="PANTHER" id="PTHR43863">
    <property type="entry name" value="HYDROLASE, PUTATIVE (AFU_ORTHOLOGUE AFUA_1G03140)-RELATED"/>
    <property type="match status" value="1"/>
</dbReference>
<dbReference type="AlphaFoldDB" id="A0A5J5E4K8"/>
<dbReference type="CDD" id="cd06591">
    <property type="entry name" value="GH31_xylosidase_XylS"/>
    <property type="match status" value="1"/>
</dbReference>
<dbReference type="EMBL" id="RZOA01000005">
    <property type="protein sequence ID" value="KAA8823866.1"/>
    <property type="molecule type" value="Genomic_DNA"/>
</dbReference>
<feature type="domain" description="Glycosyl hydrolase family 31 C-terminal" evidence="6">
    <location>
        <begin position="662"/>
        <end position="748"/>
    </location>
</feature>
<dbReference type="EMBL" id="RZNZ01000008">
    <property type="protein sequence ID" value="KAA8820209.1"/>
    <property type="molecule type" value="Genomic_DNA"/>
</dbReference>
<dbReference type="InterPro" id="IPR017853">
    <property type="entry name" value="GH"/>
</dbReference>
<dbReference type="CDD" id="cd14752">
    <property type="entry name" value="GH31_N"/>
    <property type="match status" value="1"/>
</dbReference>
<evidence type="ECO:0000256" key="3">
    <source>
        <dbReference type="SAM" id="MobiDB-lite"/>
    </source>
</evidence>
<dbReference type="RefSeq" id="WP_150353611.1">
    <property type="nucleotide sequence ID" value="NZ_RZNZ01000008.1"/>
</dbReference>
<evidence type="ECO:0000256" key="2">
    <source>
        <dbReference type="RuleBase" id="RU361185"/>
    </source>
</evidence>
<dbReference type="PANTHER" id="PTHR43863:SF2">
    <property type="entry name" value="MALTASE-GLUCOAMYLASE"/>
    <property type="match status" value="1"/>
</dbReference>
<keyword evidence="2 8" id="KW-0378">Hydrolase</keyword>
<feature type="domain" description="Glycoside hydrolase family 31 TIM barrel" evidence="4">
    <location>
        <begin position="312"/>
        <end position="651"/>
    </location>
</feature>
<evidence type="ECO:0000259" key="5">
    <source>
        <dbReference type="Pfam" id="PF13802"/>
    </source>
</evidence>
<dbReference type="Pfam" id="PF21365">
    <property type="entry name" value="Glyco_hydro_31_3rd"/>
    <property type="match status" value="1"/>
</dbReference>
<evidence type="ECO:0000259" key="6">
    <source>
        <dbReference type="Pfam" id="PF21365"/>
    </source>
</evidence>
<dbReference type="InterPro" id="IPR011013">
    <property type="entry name" value="Gal_mutarotase_sf_dom"/>
</dbReference>
<sequence length="757" mass="84311">MTKQSTQPSQNNHPGQSETAAPTVKPASEHAAKPALADVSVENAGAANGPAPATNEAIAAQIFHVDPNGTAIEWTGDGEYVRVEAWGPNSVRVRSRLMQRPLDTDWALLPPAEIAANAANGTNTANSTVRTAEPPRPSIAVDPNAMTATLTNGDITARLEVFGWNKDHMRITFLNKDGKVLLREAPGGGALRLRARNHRPLPSGGEAPIASFEPPAGEHLYGMGEYQQQVLDLKGSTLELAHRNSQVSVPFVISSAGYGFLWHNPSVGHATFAANRTEWQADFSDQIDYWITAGSTPAQIERQYADATGHAPVMPEWGLGFWQCKLRYWNQEQLLEVARGFKERNIPIDVIVIDFFHWPLMGDFRFDKEFWPDVKAMTAELHEMGIRLMVSVWPQIDLKSENYDEMKRRNFLAKTRTGKDVGMWWPRDSQFFDATNPEARAWVWGKIKRNYTDQGVDAFWLDEAEPEWGGDYDYAHYLFHIGPVGKVGNVYPSLYNKTFYDGQLSIGRKDNTVNLSRAAWAGSQRYGTLVWSGDVHSTFNDLKAQITCAIHMGAAGIPWFTTDMGGFAGGNITTPEFKELFVRWCQFACFCPVMRNHGDRGPNPQQIKDRRGNEYTHVHTGDSNEPWSFGKDVERAMVKYIRLRETMRPYTRSLFDQAHEDGQPLVRGLFYEFPDDEAAANVADEYLFGPDLLVAPVVEAGARSRSVYLPGNESVTWTNLHDGIAYKGGQTVNVNAPIDVVPVFARDGRDHGLAGLI</sequence>
<accession>A0A5J5E4K8</accession>
<feature type="compositionally biased region" description="Polar residues" evidence="3">
    <location>
        <begin position="1"/>
        <end position="20"/>
    </location>
</feature>
<name>A0A5J5E4K8_9BIFI</name>
<dbReference type="Pfam" id="PF01055">
    <property type="entry name" value="Glyco_hydro_31_2nd"/>
    <property type="match status" value="1"/>
</dbReference>
<comment type="similarity">
    <text evidence="1 2">Belongs to the glycosyl hydrolase 31 family.</text>
</comment>
<dbReference type="Gene3D" id="3.20.20.80">
    <property type="entry name" value="Glycosidases"/>
    <property type="match status" value="1"/>
</dbReference>
<dbReference type="InterPro" id="IPR048395">
    <property type="entry name" value="Glyco_hydro_31_C"/>
</dbReference>
<proteinExistence type="inferred from homology"/>
<dbReference type="OrthoDB" id="176168at2"/>
<protein>
    <submittedName>
        <fullName evidence="8">Glycoside hydrolase family 31 protein</fullName>
    </submittedName>
</protein>
<dbReference type="Pfam" id="PF13802">
    <property type="entry name" value="Gal_mutarotas_2"/>
    <property type="match status" value="1"/>
</dbReference>
<keyword evidence="2" id="KW-0326">Glycosidase</keyword>